<proteinExistence type="predicted"/>
<evidence type="ECO:0000313" key="2">
    <source>
        <dbReference type="EMBL" id="MBR1136018.1"/>
    </source>
</evidence>
<dbReference type="EMBL" id="JAFCLK010000007">
    <property type="protein sequence ID" value="MBR1136018.1"/>
    <property type="molecule type" value="Genomic_DNA"/>
</dbReference>
<organism evidence="2 3">
    <name type="scientific">Bradyrhizobium denitrificans</name>
    <dbReference type="NCBI Taxonomy" id="2734912"/>
    <lineage>
        <taxon>Bacteria</taxon>
        <taxon>Pseudomonadati</taxon>
        <taxon>Pseudomonadota</taxon>
        <taxon>Alphaproteobacteria</taxon>
        <taxon>Hyphomicrobiales</taxon>
        <taxon>Nitrobacteraceae</taxon>
        <taxon>Bradyrhizobium</taxon>
    </lineage>
</organism>
<name>A0ABS5G3X1_9BRAD</name>
<keyword evidence="3" id="KW-1185">Reference proteome</keyword>
<protein>
    <submittedName>
        <fullName evidence="2">Uncharacterized protein</fullName>
    </submittedName>
</protein>
<reference evidence="3" key="1">
    <citation type="journal article" date="2021" name="ISME J.">
        <title>Evolutionary origin and ecological implication of a unique nif island in free-living Bradyrhizobium lineages.</title>
        <authorList>
            <person name="Tao J."/>
        </authorList>
    </citation>
    <scope>NUCLEOTIDE SEQUENCE [LARGE SCALE GENOMIC DNA]</scope>
    <source>
        <strain evidence="3">SZCCT0094</strain>
    </source>
</reference>
<accession>A0ABS5G3X1</accession>
<evidence type="ECO:0000313" key="3">
    <source>
        <dbReference type="Proteomes" id="UP001314635"/>
    </source>
</evidence>
<feature type="compositionally biased region" description="Basic residues" evidence="1">
    <location>
        <begin position="15"/>
        <end position="34"/>
    </location>
</feature>
<evidence type="ECO:0000256" key="1">
    <source>
        <dbReference type="SAM" id="MobiDB-lite"/>
    </source>
</evidence>
<sequence>MPSFLEKRAATRQQLLRKKSAKRIQKQTGGRRGRSLQLQAAQAHRSLVAETAERFADFG</sequence>
<gene>
    <name evidence="2" type="ORF">JQ619_09585</name>
</gene>
<comment type="caution">
    <text evidence="2">The sequence shown here is derived from an EMBL/GenBank/DDBJ whole genome shotgun (WGS) entry which is preliminary data.</text>
</comment>
<feature type="region of interest" description="Disordered" evidence="1">
    <location>
        <begin position="1"/>
        <end position="39"/>
    </location>
</feature>
<dbReference type="RefSeq" id="WP_172236413.1">
    <property type="nucleotide sequence ID" value="NZ_JABFDP010000008.1"/>
</dbReference>
<dbReference type="Proteomes" id="UP001314635">
    <property type="component" value="Unassembled WGS sequence"/>
</dbReference>